<dbReference type="GO" id="GO:0050660">
    <property type="term" value="F:flavin adenine dinucleotide binding"/>
    <property type="evidence" value="ECO:0007669"/>
    <property type="project" value="InterPro"/>
</dbReference>
<comment type="function">
    <text evidence="2">Catalyzes the synthesis of 5,6-dihydrouridine (D), a modified base found in the D-loop of most tRNAs, via the reduction of the C5-C6 double bond in target uridines.</text>
</comment>
<name>A0A0R2X8Y7_9BACT</name>
<dbReference type="InterPro" id="IPR013785">
    <property type="entry name" value="Aldolase_TIM"/>
</dbReference>
<dbReference type="InterPro" id="IPR018517">
    <property type="entry name" value="tRNA_hU_synthase_CS"/>
</dbReference>
<evidence type="ECO:0000313" key="15">
    <source>
        <dbReference type="EMBL" id="KRP32386.1"/>
    </source>
</evidence>
<evidence type="ECO:0000256" key="6">
    <source>
        <dbReference type="ARBA" id="ARBA00022694"/>
    </source>
</evidence>
<evidence type="ECO:0000256" key="2">
    <source>
        <dbReference type="ARBA" id="ARBA00002790"/>
    </source>
</evidence>
<dbReference type="CDD" id="cd02801">
    <property type="entry name" value="DUS_like_FMN"/>
    <property type="match status" value="1"/>
</dbReference>
<evidence type="ECO:0000259" key="14">
    <source>
        <dbReference type="Pfam" id="PF01207"/>
    </source>
</evidence>
<sequence>MKLRIGSLELKTPLCLSPLAGYTNLPFRKVVRELGGCGFATTDLVNARSLLENNHRALELVATSPEDRPWAVQLFGAVASEMRDAAKKCEDLGANAVDINMGCPVRKVCKVGGGSAMMNELAKTAELVRGMVAGVKIPVTAKMRLGWDEKNLTAPDLAKALEEAGVAAIFVHGRTREQGFSGLVNLQGIAAVVQAVRQIPVIGNGDVTTPLGAKRMLEETGCSGVSIGRGAFYNPWIFRATARYLETGELIAEPDFEERVRVMSLHLERNIEFFGEERGCVLFRKVIPWYARRFGPASEFKKA</sequence>
<dbReference type="Proteomes" id="UP000051220">
    <property type="component" value="Unassembled WGS sequence"/>
</dbReference>
<dbReference type="PANTHER" id="PTHR45846:SF1">
    <property type="entry name" value="TRNA-DIHYDROURIDINE(47) SYNTHASE [NAD(P)(+)]-LIKE"/>
    <property type="match status" value="1"/>
</dbReference>
<feature type="binding site" evidence="13">
    <location>
        <position position="73"/>
    </location>
    <ligand>
        <name>FMN</name>
        <dbReference type="ChEBI" id="CHEBI:58210"/>
    </ligand>
</feature>
<dbReference type="InterPro" id="IPR001269">
    <property type="entry name" value="DUS_fam"/>
</dbReference>
<dbReference type="EMBL" id="LIDN01000266">
    <property type="protein sequence ID" value="KRP32386.1"/>
    <property type="molecule type" value="Genomic_DNA"/>
</dbReference>
<feature type="binding site" evidence="13">
    <location>
        <position position="172"/>
    </location>
    <ligand>
        <name>FMN</name>
        <dbReference type="ChEBI" id="CHEBI:58210"/>
    </ligand>
</feature>
<feature type="binding site" evidence="13">
    <location>
        <begin position="228"/>
        <end position="229"/>
    </location>
    <ligand>
        <name>FMN</name>
        <dbReference type="ChEBI" id="CHEBI:58210"/>
    </ligand>
</feature>
<evidence type="ECO:0000256" key="4">
    <source>
        <dbReference type="ARBA" id="ARBA00022630"/>
    </source>
</evidence>
<keyword evidence="4" id="KW-0285">Flavoprotein</keyword>
<dbReference type="GO" id="GO:0000049">
    <property type="term" value="F:tRNA binding"/>
    <property type="evidence" value="ECO:0007669"/>
    <property type="project" value="UniProtKB-KW"/>
</dbReference>
<keyword evidence="3" id="KW-0820">tRNA-binding</keyword>
<evidence type="ECO:0000256" key="12">
    <source>
        <dbReference type="PIRSR" id="PIRSR006621-1"/>
    </source>
</evidence>
<comment type="cofactor">
    <cofactor evidence="1 13">
        <name>FMN</name>
        <dbReference type="ChEBI" id="CHEBI:58210"/>
    </cofactor>
</comment>
<evidence type="ECO:0000256" key="8">
    <source>
        <dbReference type="ARBA" id="ARBA00022884"/>
    </source>
</evidence>
<keyword evidence="13" id="KW-0547">Nucleotide-binding</keyword>
<reference evidence="15 16" key="1">
    <citation type="submission" date="2015-10" db="EMBL/GenBank/DDBJ databases">
        <title>Metagenome-Assembled Genomes uncover a global brackish microbiome.</title>
        <authorList>
            <person name="Hugerth L.W."/>
            <person name="Larsson J."/>
            <person name="Alneberg J."/>
            <person name="Lindh M.V."/>
            <person name="Legrand C."/>
            <person name="Pinhassi J."/>
            <person name="Andersson A.F."/>
        </authorList>
    </citation>
    <scope>NUCLEOTIDE SEQUENCE [LARGE SCALE GENOMIC DNA]</scope>
    <source>
        <strain evidence="15">BACL9 MAG-120924-bin69</strain>
    </source>
</reference>
<dbReference type="Gene3D" id="3.20.20.70">
    <property type="entry name" value="Aldolase class I"/>
    <property type="match status" value="1"/>
</dbReference>
<dbReference type="Gene3D" id="1.10.1200.80">
    <property type="entry name" value="Putative flavin oxidoreducatase, domain 2"/>
    <property type="match status" value="1"/>
</dbReference>
<evidence type="ECO:0000256" key="7">
    <source>
        <dbReference type="ARBA" id="ARBA00022857"/>
    </source>
</evidence>
<dbReference type="AlphaFoldDB" id="A0A0R2X8Y7"/>
<accession>A0A0R2X8Y7</accession>
<protein>
    <submittedName>
        <fullName evidence="15">Hydrogenase</fullName>
    </submittedName>
</protein>
<keyword evidence="6" id="KW-0819">tRNA processing</keyword>
<evidence type="ECO:0000313" key="16">
    <source>
        <dbReference type="Proteomes" id="UP000051220"/>
    </source>
</evidence>
<comment type="catalytic activity">
    <reaction evidence="11">
        <text>a 5,6-dihydrouridine in tRNA + NAD(+) = a uridine in tRNA + NADH + H(+)</text>
        <dbReference type="Rhea" id="RHEA:54452"/>
        <dbReference type="Rhea" id="RHEA-COMP:13339"/>
        <dbReference type="Rhea" id="RHEA-COMP:13887"/>
        <dbReference type="ChEBI" id="CHEBI:15378"/>
        <dbReference type="ChEBI" id="CHEBI:57540"/>
        <dbReference type="ChEBI" id="CHEBI:57945"/>
        <dbReference type="ChEBI" id="CHEBI:65315"/>
        <dbReference type="ChEBI" id="CHEBI:74443"/>
    </reaction>
</comment>
<dbReference type="SUPFAM" id="SSF51395">
    <property type="entry name" value="FMN-linked oxidoreductases"/>
    <property type="match status" value="1"/>
</dbReference>
<dbReference type="InterPro" id="IPR035587">
    <property type="entry name" value="DUS-like_FMN-bd"/>
</dbReference>
<dbReference type="Pfam" id="PF01207">
    <property type="entry name" value="Dus"/>
    <property type="match status" value="1"/>
</dbReference>
<evidence type="ECO:0000256" key="3">
    <source>
        <dbReference type="ARBA" id="ARBA00022555"/>
    </source>
</evidence>
<dbReference type="InterPro" id="IPR024036">
    <property type="entry name" value="tRNA-dHydroUridine_Synthase_C"/>
</dbReference>
<dbReference type="PROSITE" id="PS01136">
    <property type="entry name" value="UPF0034"/>
    <property type="match status" value="1"/>
</dbReference>
<evidence type="ECO:0000256" key="10">
    <source>
        <dbReference type="ARBA" id="ARBA00048205"/>
    </source>
</evidence>
<dbReference type="InterPro" id="IPR004652">
    <property type="entry name" value="DusB-like"/>
</dbReference>
<proteinExistence type="predicted"/>
<feature type="non-terminal residue" evidence="15">
    <location>
        <position position="303"/>
    </location>
</feature>
<evidence type="ECO:0000256" key="11">
    <source>
        <dbReference type="ARBA" id="ARBA00048802"/>
    </source>
</evidence>
<keyword evidence="5 13" id="KW-0288">FMN</keyword>
<dbReference type="PANTHER" id="PTHR45846">
    <property type="entry name" value="TRNA-DIHYDROURIDINE(47) SYNTHASE [NAD(P)(+)]-LIKE"/>
    <property type="match status" value="1"/>
</dbReference>
<evidence type="ECO:0000256" key="9">
    <source>
        <dbReference type="ARBA" id="ARBA00023002"/>
    </source>
</evidence>
<dbReference type="GO" id="GO:0017150">
    <property type="term" value="F:tRNA dihydrouridine synthase activity"/>
    <property type="evidence" value="ECO:0007669"/>
    <property type="project" value="InterPro"/>
</dbReference>
<gene>
    <name evidence="15" type="ORF">ABS33_06620</name>
</gene>
<evidence type="ECO:0000256" key="1">
    <source>
        <dbReference type="ARBA" id="ARBA00001917"/>
    </source>
</evidence>
<dbReference type="NCBIfam" id="TIGR00737">
    <property type="entry name" value="nifR3_yhdG"/>
    <property type="match status" value="1"/>
</dbReference>
<comment type="catalytic activity">
    <reaction evidence="10">
        <text>a 5,6-dihydrouridine in tRNA + NADP(+) = a uridine in tRNA + NADPH + H(+)</text>
        <dbReference type="Rhea" id="RHEA:23624"/>
        <dbReference type="Rhea" id="RHEA-COMP:13339"/>
        <dbReference type="Rhea" id="RHEA-COMP:13887"/>
        <dbReference type="ChEBI" id="CHEBI:15378"/>
        <dbReference type="ChEBI" id="CHEBI:57783"/>
        <dbReference type="ChEBI" id="CHEBI:58349"/>
        <dbReference type="ChEBI" id="CHEBI:65315"/>
        <dbReference type="ChEBI" id="CHEBI:74443"/>
    </reaction>
</comment>
<feature type="active site" description="Proton donor" evidence="12">
    <location>
        <position position="103"/>
    </location>
</feature>
<evidence type="ECO:0000256" key="5">
    <source>
        <dbReference type="ARBA" id="ARBA00022643"/>
    </source>
</evidence>
<feature type="domain" description="DUS-like FMN-binding" evidence="14">
    <location>
        <begin position="16"/>
        <end position="302"/>
    </location>
</feature>
<dbReference type="PIRSF" id="PIRSF006621">
    <property type="entry name" value="Dus"/>
    <property type="match status" value="1"/>
</dbReference>
<evidence type="ECO:0000256" key="13">
    <source>
        <dbReference type="PIRSR" id="PIRSR006621-2"/>
    </source>
</evidence>
<comment type="caution">
    <text evidence="15">The sequence shown here is derived from an EMBL/GenBank/DDBJ whole genome shotgun (WGS) entry which is preliminary data.</text>
</comment>
<keyword evidence="7" id="KW-0521">NADP</keyword>
<keyword evidence="8" id="KW-0694">RNA-binding</keyword>
<feature type="binding site" evidence="13">
    <location>
        <position position="142"/>
    </location>
    <ligand>
        <name>FMN</name>
        <dbReference type="ChEBI" id="CHEBI:58210"/>
    </ligand>
</feature>
<keyword evidence="9" id="KW-0560">Oxidoreductase</keyword>
<organism evidence="15 16">
    <name type="scientific">Verrucomicrobia subdivision 6 bacterium BACL9 MAG-120924-bin69</name>
    <dbReference type="NCBI Taxonomy" id="1655635"/>
    <lineage>
        <taxon>Bacteria</taxon>
        <taxon>Pseudomonadati</taxon>
        <taxon>Verrucomicrobiota</taxon>
        <taxon>Verrucomicrobiia</taxon>
        <taxon>Verrucomicrobiales</taxon>
        <taxon>Verrucomicrobia subdivision 6</taxon>
    </lineage>
</organism>